<dbReference type="EMBL" id="GHES01006243">
    <property type="protein sequence ID" value="MPA36802.1"/>
    <property type="molecule type" value="Transcribed_RNA"/>
</dbReference>
<feature type="compositionally biased region" description="Basic and acidic residues" evidence="1">
    <location>
        <begin position="112"/>
        <end position="121"/>
    </location>
</feature>
<accession>A0A5B6YY22</accession>
<proteinExistence type="predicted"/>
<evidence type="ECO:0000256" key="1">
    <source>
        <dbReference type="SAM" id="MobiDB-lite"/>
    </source>
</evidence>
<gene>
    <name evidence="2" type="ORF">Din_006243</name>
</gene>
<dbReference type="PANTHER" id="PTHR48227:SF1">
    <property type="entry name" value="DNA LIGASE 1-LIKE"/>
    <property type="match status" value="1"/>
</dbReference>
<feature type="compositionally biased region" description="Basic and acidic residues" evidence="1">
    <location>
        <begin position="86"/>
        <end position="103"/>
    </location>
</feature>
<dbReference type="AlphaFoldDB" id="A0A5B6YY22"/>
<reference evidence="2" key="1">
    <citation type="submission" date="2019-08" db="EMBL/GenBank/DDBJ databases">
        <title>Reference gene set and small RNA set construction with multiple tissues from Davidia involucrata Baill.</title>
        <authorList>
            <person name="Yang H."/>
            <person name="Zhou C."/>
            <person name="Li G."/>
            <person name="Wang J."/>
            <person name="Gao P."/>
            <person name="Wang M."/>
            <person name="Wang R."/>
            <person name="Zhao Y."/>
        </authorList>
    </citation>
    <scope>NUCLEOTIDE SEQUENCE</scope>
    <source>
        <tissue evidence="2">Mixed with DoveR01_LX</tissue>
    </source>
</reference>
<feature type="region of interest" description="Disordered" evidence="1">
    <location>
        <begin position="57"/>
        <end position="166"/>
    </location>
</feature>
<name>A0A5B6YY22_DAVIN</name>
<protein>
    <submittedName>
        <fullName evidence="2">Uncharacterized protein</fullName>
    </submittedName>
</protein>
<sequence length="166" mass="18704">MRTVSGKVESTKPISLSKAAKVLSAFAAAETGASQAVSTYLKRTSVSFNELIQFHQELKETSRSDRKHKKNRPENINSENPIISEENLKEARVGRNVEDSVRKRENKKRKKSGEDVEREGGDNLGIEEGERKKRKSGNIDDGEVVDLAEQSSSKRKKKRRKIEGEH</sequence>
<evidence type="ECO:0000313" key="2">
    <source>
        <dbReference type="EMBL" id="MPA36802.1"/>
    </source>
</evidence>
<dbReference type="PANTHER" id="PTHR48227">
    <property type="entry name" value="DNA TOPOISOMERASE 1-LIKE"/>
    <property type="match status" value="1"/>
</dbReference>
<feature type="compositionally biased region" description="Basic residues" evidence="1">
    <location>
        <begin position="153"/>
        <end position="166"/>
    </location>
</feature>
<organism evidence="2">
    <name type="scientific">Davidia involucrata</name>
    <name type="common">Dove tree</name>
    <dbReference type="NCBI Taxonomy" id="16924"/>
    <lineage>
        <taxon>Eukaryota</taxon>
        <taxon>Viridiplantae</taxon>
        <taxon>Streptophyta</taxon>
        <taxon>Embryophyta</taxon>
        <taxon>Tracheophyta</taxon>
        <taxon>Spermatophyta</taxon>
        <taxon>Magnoliopsida</taxon>
        <taxon>eudicotyledons</taxon>
        <taxon>Gunneridae</taxon>
        <taxon>Pentapetalae</taxon>
        <taxon>asterids</taxon>
        <taxon>Cornales</taxon>
        <taxon>Nyssaceae</taxon>
        <taxon>Davidia</taxon>
    </lineage>
</organism>